<dbReference type="GO" id="GO:0005886">
    <property type="term" value="C:plasma membrane"/>
    <property type="evidence" value="ECO:0007669"/>
    <property type="project" value="UniProtKB-SubCell"/>
</dbReference>
<dbReference type="Proteomes" id="UP000218784">
    <property type="component" value="Unassembled WGS sequence"/>
</dbReference>
<dbReference type="PANTHER" id="PTHR30287:SF1">
    <property type="entry name" value="INNER MEMBRANE PROTEIN"/>
    <property type="match status" value="1"/>
</dbReference>
<proteinExistence type="predicted"/>
<keyword evidence="5 6" id="KW-0472">Membrane</keyword>
<keyword evidence="2" id="KW-1003">Cell membrane</keyword>
<protein>
    <submittedName>
        <fullName evidence="9">ABC transporter permease</fullName>
    </submittedName>
</protein>
<feature type="transmembrane region" description="Helical" evidence="6">
    <location>
        <begin position="469"/>
        <end position="488"/>
    </location>
</feature>
<feature type="domain" description="ABC3 transporter permease C-terminal" evidence="7">
    <location>
        <begin position="711"/>
        <end position="822"/>
    </location>
</feature>
<feature type="transmembrane region" description="Helical" evidence="6">
    <location>
        <begin position="419"/>
        <end position="443"/>
    </location>
</feature>
<comment type="subcellular location">
    <subcellularLocation>
        <location evidence="1">Cell membrane</location>
        <topology evidence="1">Multi-pass membrane protein</topology>
    </subcellularLocation>
</comment>
<organism evidence="9 10">
    <name type="scientific">Sphingomonas ginsenosidimutans</name>
    <dbReference type="NCBI Taxonomy" id="862134"/>
    <lineage>
        <taxon>Bacteria</taxon>
        <taxon>Pseudomonadati</taxon>
        <taxon>Pseudomonadota</taxon>
        <taxon>Alphaproteobacteria</taxon>
        <taxon>Sphingomonadales</taxon>
        <taxon>Sphingomonadaceae</taxon>
        <taxon>Sphingomonas</taxon>
    </lineage>
</organism>
<evidence type="ECO:0000256" key="3">
    <source>
        <dbReference type="ARBA" id="ARBA00022692"/>
    </source>
</evidence>
<feature type="transmembrane region" description="Helical" evidence="6">
    <location>
        <begin position="300"/>
        <end position="331"/>
    </location>
</feature>
<feature type="transmembrane region" description="Helical" evidence="6">
    <location>
        <begin position="394"/>
        <end position="413"/>
    </location>
</feature>
<evidence type="ECO:0000313" key="9">
    <source>
        <dbReference type="EMBL" id="PCG07724.1"/>
    </source>
</evidence>
<feature type="transmembrane region" description="Helical" evidence="6">
    <location>
        <begin position="751"/>
        <end position="782"/>
    </location>
</feature>
<keyword evidence="3 6" id="KW-0812">Transmembrane</keyword>
<dbReference type="InterPro" id="IPR025857">
    <property type="entry name" value="MacB_PCD"/>
</dbReference>
<dbReference type="Pfam" id="PF02687">
    <property type="entry name" value="FtsX"/>
    <property type="match status" value="2"/>
</dbReference>
<evidence type="ECO:0000259" key="7">
    <source>
        <dbReference type="Pfam" id="PF02687"/>
    </source>
</evidence>
<evidence type="ECO:0000256" key="6">
    <source>
        <dbReference type="SAM" id="Phobius"/>
    </source>
</evidence>
<reference evidence="9 10" key="1">
    <citation type="submission" date="2017-09" db="EMBL/GenBank/DDBJ databases">
        <title>Sphingomonas ginsenosidimutans KACC 14949, whole genome shotgun sequence.</title>
        <authorList>
            <person name="Feng G."/>
            <person name="Zhu H."/>
        </authorList>
    </citation>
    <scope>NUCLEOTIDE SEQUENCE [LARGE SCALE GENOMIC DNA]</scope>
    <source>
        <strain evidence="9 10">KACC 14949</strain>
    </source>
</reference>
<dbReference type="PANTHER" id="PTHR30287">
    <property type="entry name" value="MEMBRANE COMPONENT OF PREDICTED ABC SUPERFAMILY METABOLITE UPTAKE TRANSPORTER"/>
    <property type="match status" value="1"/>
</dbReference>
<dbReference type="InterPro" id="IPR038766">
    <property type="entry name" value="Membrane_comp_ABC_pdt"/>
</dbReference>
<sequence length="831" mass="85589">MTGWSLAWRLSRRALSARFRGLRLLLLCLFLGVGALAAIGSLAQAIDRELATRGRVLLGGDVEFAVSQRLADAPELAAMRAAGRVSETVRMQSMAVAANGATAPVQLKAVDRAYPLYGRLTLADGRTVGAPADDAVWIGRALAERLAVAPGATLRLGTATFRIGGIIADEPDRLGEGFTLGPVAIVSRAGLDRTGLIQPGSLYATRYRIAAKGAPAAIAERFERRFDTAGWETKTRDRASPGASRFVARMGDFLTLVGLAALVIAGIGIGNGVSSYLEARRDTIATLKILGATSGMVARIYLLQLLAVSAVGIGLGLIAGIAAVPLAGIAISGVLPVAPGLTVQPGPLALAAGYGLLIALAFCARPLVAAGRVPAAALLRGALDTRGGGGWRGIAWGLAAGLPVPVLALLTSARPGFTAAFLGATAGALAMLVAIGALIRAAAARAPRPRRPLARLALSALHRPGSRTVSLVVALGLGLTLFVLLATIRTSIDGNIRRSVPERAPALFALDVPPEREAEFRRTVTAIAPGATIATVPLMRGTITGYGTTRVADLATIPEGAWALRGERGLTFSATLPAGSTLSAGRWWSAQEAGESLVSVDERLAEALDLKIGDPLTVSVLGMERTARIASFRRIAWETLGFNFVMVFSPGALRDVPHNLAATIDMPAAKAQRVTAALLPRFPSTSVIEVGSVLAQVQDVVRQMAAAITAAASVAVLSGIAVLLGAIAAARAARSYDAVLLKVLGATRRQVLAAQAIEYALLVGAVGVVATILGVGGGWFVVTQIFAFDWLPDWGVVAATLALGAGVTMAIGVAGSLPVLRARPAAALRRM</sequence>
<dbReference type="EMBL" id="NWVD01000012">
    <property type="protein sequence ID" value="PCG07724.1"/>
    <property type="molecule type" value="Genomic_DNA"/>
</dbReference>
<evidence type="ECO:0000256" key="5">
    <source>
        <dbReference type="ARBA" id="ARBA00023136"/>
    </source>
</evidence>
<dbReference type="AlphaFoldDB" id="A0A2A4HTL0"/>
<evidence type="ECO:0000256" key="4">
    <source>
        <dbReference type="ARBA" id="ARBA00022989"/>
    </source>
</evidence>
<feature type="transmembrane region" description="Helical" evidence="6">
    <location>
        <begin position="351"/>
        <end position="373"/>
    </location>
</feature>
<accession>A0A2A4HTL0</accession>
<name>A0A2A4HTL0_9SPHN</name>
<dbReference type="InterPro" id="IPR003838">
    <property type="entry name" value="ABC3_permease_C"/>
</dbReference>
<comment type="caution">
    <text evidence="9">The sequence shown here is derived from an EMBL/GenBank/DDBJ whole genome shotgun (WGS) entry which is preliminary data.</text>
</comment>
<evidence type="ECO:0000259" key="8">
    <source>
        <dbReference type="Pfam" id="PF12704"/>
    </source>
</evidence>
<feature type="transmembrane region" description="Helical" evidence="6">
    <location>
        <begin position="704"/>
        <end position="730"/>
    </location>
</feature>
<feature type="domain" description="MacB-like periplasmic core" evidence="8">
    <location>
        <begin position="25"/>
        <end position="199"/>
    </location>
</feature>
<keyword evidence="4 6" id="KW-1133">Transmembrane helix</keyword>
<feature type="domain" description="ABC3 transporter permease C-terminal" evidence="7">
    <location>
        <begin position="257"/>
        <end position="368"/>
    </location>
</feature>
<evidence type="ECO:0000313" key="10">
    <source>
        <dbReference type="Proteomes" id="UP000218784"/>
    </source>
</evidence>
<evidence type="ECO:0000256" key="1">
    <source>
        <dbReference type="ARBA" id="ARBA00004651"/>
    </source>
</evidence>
<dbReference type="Pfam" id="PF12704">
    <property type="entry name" value="MacB_PCD"/>
    <property type="match status" value="1"/>
</dbReference>
<keyword evidence="10" id="KW-1185">Reference proteome</keyword>
<gene>
    <name evidence="9" type="ORF">COA17_16745</name>
</gene>
<evidence type="ECO:0000256" key="2">
    <source>
        <dbReference type="ARBA" id="ARBA00022475"/>
    </source>
</evidence>
<dbReference type="RefSeq" id="WP_096613963.1">
    <property type="nucleotide sequence ID" value="NZ_NWVD01000012.1"/>
</dbReference>
<feature type="transmembrane region" description="Helical" evidence="6">
    <location>
        <begin position="794"/>
        <end position="820"/>
    </location>
</feature>
<feature type="transmembrane region" description="Helical" evidence="6">
    <location>
        <begin position="253"/>
        <end position="279"/>
    </location>
</feature>